<evidence type="ECO:0000256" key="1">
    <source>
        <dbReference type="ARBA" id="ARBA00009369"/>
    </source>
</evidence>
<dbReference type="InterPro" id="IPR007221">
    <property type="entry name" value="MreC"/>
</dbReference>
<reference evidence="7" key="1">
    <citation type="submission" date="2018-06" db="EMBL/GenBank/DDBJ databases">
        <authorList>
            <person name="Zhirakovskaya E."/>
        </authorList>
    </citation>
    <scope>NUCLEOTIDE SEQUENCE</scope>
</reference>
<evidence type="ECO:0000259" key="6">
    <source>
        <dbReference type="Pfam" id="PF04085"/>
    </source>
</evidence>
<dbReference type="PANTHER" id="PTHR34138:SF1">
    <property type="entry name" value="CELL SHAPE-DETERMINING PROTEIN MREC"/>
    <property type="match status" value="1"/>
</dbReference>
<keyword evidence="3" id="KW-0133">Cell shape</keyword>
<evidence type="ECO:0000256" key="5">
    <source>
        <dbReference type="SAM" id="Phobius"/>
    </source>
</evidence>
<dbReference type="GO" id="GO:0005886">
    <property type="term" value="C:plasma membrane"/>
    <property type="evidence" value="ECO:0007669"/>
    <property type="project" value="TreeGrafter"/>
</dbReference>
<dbReference type="Gene3D" id="2.40.10.350">
    <property type="entry name" value="Rod shape-determining protein MreC, domain 2"/>
    <property type="match status" value="1"/>
</dbReference>
<accession>A0A3B0RWW6</accession>
<dbReference type="PANTHER" id="PTHR34138">
    <property type="entry name" value="CELL SHAPE-DETERMINING PROTEIN MREC"/>
    <property type="match status" value="1"/>
</dbReference>
<dbReference type="GO" id="GO:0008360">
    <property type="term" value="P:regulation of cell shape"/>
    <property type="evidence" value="ECO:0007669"/>
    <property type="project" value="UniProtKB-KW"/>
</dbReference>
<dbReference type="Gene3D" id="2.40.10.340">
    <property type="entry name" value="Rod shape-determining protein MreC, domain 1"/>
    <property type="match status" value="1"/>
</dbReference>
<dbReference type="Pfam" id="PF04085">
    <property type="entry name" value="MreC"/>
    <property type="match status" value="1"/>
</dbReference>
<name>A0A3B0RWW6_9ZZZZ</name>
<feature type="domain" description="Rod shape-determining protein MreC beta-barrel core" evidence="6">
    <location>
        <begin position="140"/>
        <end position="283"/>
    </location>
</feature>
<dbReference type="InterPro" id="IPR042175">
    <property type="entry name" value="Cell/Rod_MreC_2"/>
</dbReference>
<gene>
    <name evidence="7" type="ORF">MNBD_ALPHA06-1774</name>
</gene>
<keyword evidence="5" id="KW-0472">Membrane</keyword>
<proteinExistence type="inferred from homology"/>
<evidence type="ECO:0000313" key="7">
    <source>
        <dbReference type="EMBL" id="VAV96499.1"/>
    </source>
</evidence>
<evidence type="ECO:0000256" key="4">
    <source>
        <dbReference type="ARBA" id="ARBA00032089"/>
    </source>
</evidence>
<dbReference type="InterPro" id="IPR042177">
    <property type="entry name" value="Cell/Rod_1"/>
</dbReference>
<comment type="similarity">
    <text evidence="1">Belongs to the MreC family.</text>
</comment>
<dbReference type="EMBL" id="UOEE01000224">
    <property type="protein sequence ID" value="VAV96499.1"/>
    <property type="molecule type" value="Genomic_DNA"/>
</dbReference>
<dbReference type="PIRSF" id="PIRSF038471">
    <property type="entry name" value="MreC"/>
    <property type="match status" value="1"/>
</dbReference>
<sequence length="305" mass="33233">MCGLVIRMARRGATGPFEWLRGFWTRASLVLLILISVGLLVSGRNSERETAFSGIRKIGDDVASPVMWVVNQPGNGFRYITHWIGSYWNAGKRVRELEAENKTLRQWEALSHALHSKILRYEQLLAMQGEAEVRVISTRIIAEAQGPFARSALLRAGRGDGVVKGQAVVDPDGLVGRIISVGNRSARVLLLNDLNSRIPVMFEGTLARAILAGDNSSDPKLIYTAREFIPKIGTRISTSGDDGVLPAGISVGEVVAVEEQGGVRELRVRMYANLSAIDFVQILAVQPIMPPEDETTSTSDTGESP</sequence>
<evidence type="ECO:0000256" key="2">
    <source>
        <dbReference type="ARBA" id="ARBA00013855"/>
    </source>
</evidence>
<keyword evidence="5" id="KW-1133">Transmembrane helix</keyword>
<dbReference type="InterPro" id="IPR055342">
    <property type="entry name" value="MreC_beta-barrel_core"/>
</dbReference>
<protein>
    <recommendedName>
        <fullName evidence="2">Cell shape-determining protein MreC</fullName>
    </recommendedName>
    <alternativeName>
        <fullName evidence="4">Cell shape protein MreC</fullName>
    </alternativeName>
</protein>
<feature type="transmembrane region" description="Helical" evidence="5">
    <location>
        <begin position="23"/>
        <end position="41"/>
    </location>
</feature>
<keyword evidence="5" id="KW-0812">Transmembrane</keyword>
<dbReference type="AlphaFoldDB" id="A0A3B0RWW6"/>
<organism evidence="7">
    <name type="scientific">hydrothermal vent metagenome</name>
    <dbReference type="NCBI Taxonomy" id="652676"/>
    <lineage>
        <taxon>unclassified sequences</taxon>
        <taxon>metagenomes</taxon>
        <taxon>ecological metagenomes</taxon>
    </lineage>
</organism>
<evidence type="ECO:0000256" key="3">
    <source>
        <dbReference type="ARBA" id="ARBA00022960"/>
    </source>
</evidence>